<evidence type="ECO:0000256" key="1">
    <source>
        <dbReference type="SAM" id="MobiDB-lite"/>
    </source>
</evidence>
<name>A0ABQ5S735_9CHLO</name>
<dbReference type="PANTHER" id="PTHR12393">
    <property type="entry name" value="SPHINGOMYELIN PHOSPHODIESTERASE RELATED"/>
    <property type="match status" value="1"/>
</dbReference>
<feature type="compositionally biased region" description="Acidic residues" evidence="1">
    <location>
        <begin position="789"/>
        <end position="800"/>
    </location>
</feature>
<evidence type="ECO:0000313" key="3">
    <source>
        <dbReference type="Proteomes" id="UP001165090"/>
    </source>
</evidence>
<comment type="caution">
    <text evidence="2">The sequence shown here is derived from an EMBL/GenBank/DDBJ whole genome shotgun (WGS) entry which is preliminary data.</text>
</comment>
<feature type="region of interest" description="Disordered" evidence="1">
    <location>
        <begin position="786"/>
        <end position="807"/>
    </location>
</feature>
<dbReference type="EMBL" id="BSDZ01000025">
    <property type="protein sequence ID" value="GLI65733.1"/>
    <property type="molecule type" value="Genomic_DNA"/>
</dbReference>
<keyword evidence="3" id="KW-1185">Reference proteome</keyword>
<accession>A0ABQ5S735</accession>
<reference evidence="2 3" key="1">
    <citation type="journal article" date="2023" name="IScience">
        <title>Expanded male sex-determining region conserved during the evolution of homothallism in the green alga Volvox.</title>
        <authorList>
            <person name="Yamamoto K."/>
            <person name="Matsuzaki R."/>
            <person name="Mahakham W."/>
            <person name="Heman W."/>
            <person name="Sekimoto H."/>
            <person name="Kawachi M."/>
            <person name="Minakuchi Y."/>
            <person name="Toyoda A."/>
            <person name="Nozaki H."/>
        </authorList>
    </citation>
    <scope>NUCLEOTIDE SEQUENCE [LARGE SCALE GENOMIC DNA]</scope>
    <source>
        <strain evidence="2 3">NIES-4468</strain>
    </source>
</reference>
<sequence>MDMNMLRGGPRHPLEVPYIIRHVARFLEHNEIACTLMHLNKATRTALSGQGVIITRQPVPRHAFIKAWGSTQSMKRLSPRKKRKLLVLTAESGDVDNLKIAIESSGEELHKAIFNGAAVGGSVQVSKWLLHQRCPFGTSTVKLAAEKGNLEVVLLLFDACSKDDLDNYIRAAWTGASIAGQWGVCEGLQRQKAFECHHRIARDALYGGDVDRTARLMLFLQTKACPIDAMASLMLVLGAIAYKCELQTLQRLYTFQQRYTMEGDIRFRGAILLTHAIASATSDWRLKVQWLEDQGAQFTDTMFLASVKCCNGFAFWESLFSRWDWSARLQVLLQRGMENVFGVWLRANITDVNTPALLQLLAEAGFRNAVTPFLREEDITYAVITDNAAFLTQLVALGCPIGPGAIEGAVNSGHLDMLQLLAGALAGAERAAAVEAMLRTRSDLLRTALTRNNLDVAGWLRERGCPWPQDVVLLAVSTSQPVELLGWLVTSGCPLEDANKASLAAVKASNVAALLCLQRLCVPVSWYVQRRTRAALRMWVRTAVDTADVAALERLVAACNGQTMLAPFLREEDITYAVITDNAAFLTQLVALGCPIGPGAIEGAVNSGHLDMLQLLAGHPAVADRNLALLSTRPSLILTAIARGDLDMARWLRERGCPWPQNAVSLAASVNNFDLLVWLLKSGCPLEDPDKAFLVAGEVSDLGALRALQLLGGYLSRSGAERMRTTCGTETVLRWLRNEWYPADDVMEEARTQAELRPVLPQPPQQDTLWTRLTSNIAHFLGRKRQREEVEEGEGVTGDEEGGRRRVKRRAVRFGCNPQ</sequence>
<dbReference type="InterPro" id="IPR036770">
    <property type="entry name" value="Ankyrin_rpt-contain_sf"/>
</dbReference>
<proteinExistence type="predicted"/>
<dbReference type="PANTHER" id="PTHR12393:SF6">
    <property type="entry name" value="SPHINGOMYELIN PHOSPHODIESTERASE 2"/>
    <property type="match status" value="1"/>
</dbReference>
<protein>
    <recommendedName>
        <fullName evidence="4">Ankyrin repeat protein</fullName>
    </recommendedName>
</protein>
<gene>
    <name evidence="2" type="ORF">VaNZ11_009338</name>
</gene>
<organism evidence="2 3">
    <name type="scientific">Volvox africanus</name>
    <dbReference type="NCBI Taxonomy" id="51714"/>
    <lineage>
        <taxon>Eukaryota</taxon>
        <taxon>Viridiplantae</taxon>
        <taxon>Chlorophyta</taxon>
        <taxon>core chlorophytes</taxon>
        <taxon>Chlorophyceae</taxon>
        <taxon>CS clade</taxon>
        <taxon>Chlamydomonadales</taxon>
        <taxon>Volvocaceae</taxon>
        <taxon>Volvox</taxon>
    </lineage>
</organism>
<evidence type="ECO:0000313" key="2">
    <source>
        <dbReference type="EMBL" id="GLI65733.1"/>
    </source>
</evidence>
<dbReference type="Proteomes" id="UP001165090">
    <property type="component" value="Unassembled WGS sequence"/>
</dbReference>
<dbReference type="SUPFAM" id="SSF140860">
    <property type="entry name" value="Pseudo ankyrin repeat-like"/>
    <property type="match status" value="1"/>
</dbReference>
<dbReference type="Gene3D" id="1.25.40.20">
    <property type="entry name" value="Ankyrin repeat-containing domain"/>
    <property type="match status" value="1"/>
</dbReference>
<evidence type="ECO:0008006" key="4">
    <source>
        <dbReference type="Google" id="ProtNLM"/>
    </source>
</evidence>